<dbReference type="PANTHER" id="PTHR43316:SF3">
    <property type="entry name" value="HALOACID DEHALOGENASE, TYPE II (AFU_ORTHOLOGUE AFUA_2G07750)-RELATED"/>
    <property type="match status" value="1"/>
</dbReference>
<dbReference type="InterPro" id="IPR006439">
    <property type="entry name" value="HAD-SF_hydro_IA"/>
</dbReference>
<evidence type="ECO:0000256" key="2">
    <source>
        <dbReference type="ARBA" id="ARBA00022801"/>
    </source>
</evidence>
<dbReference type="InterPro" id="IPR023198">
    <property type="entry name" value="PGP-like_dom2"/>
</dbReference>
<dbReference type="GO" id="GO:0019120">
    <property type="term" value="F:hydrolase activity, acting on acid halide bonds, in C-halide compounds"/>
    <property type="evidence" value="ECO:0007669"/>
    <property type="project" value="InterPro"/>
</dbReference>
<reference evidence="3 4" key="1">
    <citation type="submission" date="2020-08" db="EMBL/GenBank/DDBJ databases">
        <title>Amycolatopsis echigonensis JCM 21831.</title>
        <authorList>
            <person name="Tedsree N."/>
            <person name="Kuncharoen N."/>
            <person name="Likhitwitayawuid K."/>
            <person name="Tanasupawat S."/>
        </authorList>
    </citation>
    <scope>NUCLEOTIDE SEQUENCE [LARGE SCALE GENOMIC DNA]</scope>
    <source>
        <strain evidence="3 4">JCM 21831</strain>
    </source>
</reference>
<dbReference type="Gene3D" id="3.40.50.1000">
    <property type="entry name" value="HAD superfamily/HAD-like"/>
    <property type="match status" value="1"/>
</dbReference>
<dbReference type="EMBL" id="JACJHR010000064">
    <property type="protein sequence ID" value="MBB2504018.1"/>
    <property type="molecule type" value="Genomic_DNA"/>
</dbReference>
<dbReference type="InterPro" id="IPR006328">
    <property type="entry name" value="2-HAD"/>
</dbReference>
<dbReference type="PRINTS" id="PR00413">
    <property type="entry name" value="HADHALOGNASE"/>
</dbReference>
<dbReference type="Pfam" id="PF00702">
    <property type="entry name" value="Hydrolase"/>
    <property type="match status" value="1"/>
</dbReference>
<dbReference type="Gene3D" id="1.10.150.240">
    <property type="entry name" value="Putative phosphatase, domain 2"/>
    <property type="match status" value="1"/>
</dbReference>
<dbReference type="InterPro" id="IPR023214">
    <property type="entry name" value="HAD_sf"/>
</dbReference>
<dbReference type="InterPro" id="IPR051540">
    <property type="entry name" value="S-2-haloacid_dehalogenase"/>
</dbReference>
<name>A0A8E2B9H2_9PSEU</name>
<gene>
    <name evidence="3" type="ORF">H5411_33365</name>
</gene>
<comment type="similarity">
    <text evidence="1">Belongs to the HAD-like hydrolase superfamily. S-2-haloalkanoic acid dehalogenase family.</text>
</comment>
<organism evidence="3 4">
    <name type="scientific">Amycolatopsis echigonensis</name>
    <dbReference type="NCBI Taxonomy" id="2576905"/>
    <lineage>
        <taxon>Bacteria</taxon>
        <taxon>Bacillati</taxon>
        <taxon>Actinomycetota</taxon>
        <taxon>Actinomycetes</taxon>
        <taxon>Pseudonocardiales</taxon>
        <taxon>Pseudonocardiaceae</taxon>
        <taxon>Amycolatopsis</taxon>
    </lineage>
</organism>
<dbReference type="NCBIfam" id="TIGR01493">
    <property type="entry name" value="HAD-SF-IA-v2"/>
    <property type="match status" value="1"/>
</dbReference>
<dbReference type="InterPro" id="IPR036412">
    <property type="entry name" value="HAD-like_sf"/>
</dbReference>
<sequence>MARRPLVIAFDVIETLFPLEPLRTRIIDAGLPGHVLELWFTRLLRDAFALTATSGYRPFAEIAAGALASATGHTLSDDTVRGILAGFVELDPHPDVAVALGRARQAGVPVITLTNGSARTTRALLERAGVLDDVQQVLSVDDIQRWKPAPEIYRHAARVCQLEPEQLALVAAHAWDIHGAHHAGLVTGWVSRLENQYPPVFARPDVTGADLVGVVDALLALPSTG</sequence>
<proteinExistence type="inferred from homology"/>
<dbReference type="NCBIfam" id="TIGR01428">
    <property type="entry name" value="HAD_type_II"/>
    <property type="match status" value="1"/>
</dbReference>
<evidence type="ECO:0000256" key="1">
    <source>
        <dbReference type="ARBA" id="ARBA00008106"/>
    </source>
</evidence>
<evidence type="ECO:0000313" key="3">
    <source>
        <dbReference type="EMBL" id="MBB2504018.1"/>
    </source>
</evidence>
<dbReference type="RefSeq" id="WP_183126100.1">
    <property type="nucleotide sequence ID" value="NZ_JACJHR010000064.1"/>
</dbReference>
<dbReference type="AlphaFoldDB" id="A0A8E2B9H2"/>
<evidence type="ECO:0000313" key="4">
    <source>
        <dbReference type="Proteomes" id="UP000550260"/>
    </source>
</evidence>
<dbReference type="SUPFAM" id="SSF56784">
    <property type="entry name" value="HAD-like"/>
    <property type="match status" value="1"/>
</dbReference>
<keyword evidence="2" id="KW-0378">Hydrolase</keyword>
<protein>
    <submittedName>
        <fullName evidence="3">Haloacid dehalogenase type II</fullName>
    </submittedName>
</protein>
<dbReference type="PANTHER" id="PTHR43316">
    <property type="entry name" value="HYDROLASE, HALOACID DELAHOGENASE-RELATED"/>
    <property type="match status" value="1"/>
</dbReference>
<accession>A0A8E2B9H2</accession>
<comment type="caution">
    <text evidence="3">The sequence shown here is derived from an EMBL/GenBank/DDBJ whole genome shotgun (WGS) entry which is preliminary data.</text>
</comment>
<dbReference type="Proteomes" id="UP000550260">
    <property type="component" value="Unassembled WGS sequence"/>
</dbReference>